<keyword evidence="3" id="KW-1185">Reference proteome</keyword>
<accession>A0A8X6YRM6</accession>
<comment type="caution">
    <text evidence="2">The sequence shown here is derived from an EMBL/GenBank/DDBJ whole genome shotgun (WGS) entry which is preliminary data.</text>
</comment>
<reference evidence="2" key="1">
    <citation type="submission" date="2020-08" db="EMBL/GenBank/DDBJ databases">
        <title>Multicomponent nature underlies the extraordinary mechanical properties of spider dragline silk.</title>
        <authorList>
            <person name="Kono N."/>
            <person name="Nakamura H."/>
            <person name="Mori M."/>
            <person name="Yoshida Y."/>
            <person name="Ohtoshi R."/>
            <person name="Malay A.D."/>
            <person name="Moran D.A.P."/>
            <person name="Tomita M."/>
            <person name="Numata K."/>
            <person name="Arakawa K."/>
        </authorList>
    </citation>
    <scope>NUCLEOTIDE SEQUENCE</scope>
</reference>
<evidence type="ECO:0000313" key="2">
    <source>
        <dbReference type="EMBL" id="GFY75766.1"/>
    </source>
</evidence>
<dbReference type="EMBL" id="BMAV01021605">
    <property type="protein sequence ID" value="GFY75766.1"/>
    <property type="molecule type" value="Genomic_DNA"/>
</dbReference>
<proteinExistence type="predicted"/>
<evidence type="ECO:0000256" key="1">
    <source>
        <dbReference type="SAM" id="MobiDB-lite"/>
    </source>
</evidence>
<dbReference type="Proteomes" id="UP000886998">
    <property type="component" value="Unassembled WGS sequence"/>
</dbReference>
<feature type="region of interest" description="Disordered" evidence="1">
    <location>
        <begin position="44"/>
        <end position="71"/>
    </location>
</feature>
<feature type="compositionally biased region" description="Low complexity" evidence="1">
    <location>
        <begin position="50"/>
        <end position="62"/>
    </location>
</feature>
<name>A0A8X6YRM6_9ARAC</name>
<sequence length="106" mass="12140">MHINELQVVQNTALRLILNVPRYVSRRHLHADLDVSPIHTRIKKLEPRLSSRTSQTTATTSSPKLQTSPLAYIDTQPPQRTSKISFSLHIITTNLEIFHPPFFALF</sequence>
<dbReference type="AlphaFoldDB" id="A0A8X6YRM6"/>
<gene>
    <name evidence="2" type="ORF">TNIN_359611</name>
</gene>
<protein>
    <submittedName>
        <fullName evidence="2">Uncharacterized protein</fullName>
    </submittedName>
</protein>
<evidence type="ECO:0000313" key="3">
    <source>
        <dbReference type="Proteomes" id="UP000886998"/>
    </source>
</evidence>
<organism evidence="2 3">
    <name type="scientific">Trichonephila inaurata madagascariensis</name>
    <dbReference type="NCBI Taxonomy" id="2747483"/>
    <lineage>
        <taxon>Eukaryota</taxon>
        <taxon>Metazoa</taxon>
        <taxon>Ecdysozoa</taxon>
        <taxon>Arthropoda</taxon>
        <taxon>Chelicerata</taxon>
        <taxon>Arachnida</taxon>
        <taxon>Araneae</taxon>
        <taxon>Araneomorphae</taxon>
        <taxon>Entelegynae</taxon>
        <taxon>Araneoidea</taxon>
        <taxon>Nephilidae</taxon>
        <taxon>Trichonephila</taxon>
        <taxon>Trichonephila inaurata</taxon>
    </lineage>
</organism>